<accession>A0AAJ1BVC4</accession>
<dbReference type="EMBL" id="JAMXLX010000002">
    <property type="protein sequence ID" value="MCO5957024.1"/>
    <property type="molecule type" value="Genomic_DNA"/>
</dbReference>
<dbReference type="InterPro" id="IPR006076">
    <property type="entry name" value="FAD-dep_OxRdtase"/>
</dbReference>
<dbReference type="RefSeq" id="WP_250915717.1">
    <property type="nucleotide sequence ID" value="NZ_JAMXLX010000002.1"/>
</dbReference>
<dbReference type="Gene3D" id="3.50.50.60">
    <property type="entry name" value="FAD/NAD(P)-binding domain"/>
    <property type="match status" value="1"/>
</dbReference>
<dbReference type="InterPro" id="IPR036188">
    <property type="entry name" value="FAD/NAD-bd_sf"/>
</dbReference>
<dbReference type="PANTHER" id="PTHR13847">
    <property type="entry name" value="SARCOSINE DEHYDROGENASE-RELATED"/>
    <property type="match status" value="1"/>
</dbReference>
<proteinExistence type="predicted"/>
<dbReference type="Pfam" id="PF01266">
    <property type="entry name" value="DAO"/>
    <property type="match status" value="1"/>
</dbReference>
<comment type="caution">
    <text evidence="3">The sequence shown here is derived from an EMBL/GenBank/DDBJ whole genome shotgun (WGS) entry which is preliminary data.</text>
</comment>
<feature type="domain" description="FAD dependent oxidoreductase" evidence="2">
    <location>
        <begin position="17"/>
        <end position="364"/>
    </location>
</feature>
<dbReference type="Proteomes" id="UP001155380">
    <property type="component" value="Unassembled WGS sequence"/>
</dbReference>
<evidence type="ECO:0000313" key="3">
    <source>
        <dbReference type="EMBL" id="MCO5957024.1"/>
    </source>
</evidence>
<dbReference type="Gene3D" id="3.30.9.10">
    <property type="entry name" value="D-Amino Acid Oxidase, subunit A, domain 2"/>
    <property type="match status" value="1"/>
</dbReference>
<dbReference type="PANTHER" id="PTHR13847:SF289">
    <property type="entry name" value="GLYCINE OXIDASE"/>
    <property type="match status" value="1"/>
</dbReference>
<sequence>MSKADTAARPSGQLRADLLIVGGGIMGLWAALHAQRQGIDTLLVDEGPLARGASGGLLGALMPHMPDRWSEKKQFQFDALISLEEEVRRLEEETGLSAGYRRSGRLIPLPKPHLRVIAERHCKDAEAHWHHGARSFSWTPLDASPAGNGWPSEEFMAAGIVCDTFAARVSPRSLTGLLTARLKEASHVRIIENSGVDLLHPETDTAGLSDGRTVSFGHCIIAAGHRSFPMLQSLGAPLPQPLGQPVKGQAALLKADIDPALPLLYLDGLYIVPHEGGYAAIGSTSEDRFDDPASTDDQLEGLIGRARALAPALRDAEVVERWAGLRPKAIDRDPMVGPHPDHPRIHALTGGFKVSFGIAHRLAEAAVAAFTGHSESDTNGLPSSFALHHHIVIAARNA</sequence>
<dbReference type="AlphaFoldDB" id="A0AAJ1BVC4"/>
<keyword evidence="1" id="KW-0560">Oxidoreductase</keyword>
<organism evidence="3 4">
    <name type="scientific">Ciceribacter sichuanensis</name>
    <dbReference type="NCBI Taxonomy" id="2949647"/>
    <lineage>
        <taxon>Bacteria</taxon>
        <taxon>Pseudomonadati</taxon>
        <taxon>Pseudomonadota</taxon>
        <taxon>Alphaproteobacteria</taxon>
        <taxon>Hyphomicrobiales</taxon>
        <taxon>Rhizobiaceae</taxon>
        <taxon>Ciceribacter</taxon>
    </lineage>
</organism>
<gene>
    <name evidence="3" type="ORF">NBH21_09605</name>
</gene>
<name>A0AAJ1BVC4_9HYPH</name>
<evidence type="ECO:0000313" key="4">
    <source>
        <dbReference type="Proteomes" id="UP001155380"/>
    </source>
</evidence>
<reference evidence="3" key="1">
    <citation type="submission" date="2022-06" db="EMBL/GenBank/DDBJ databases">
        <authorList>
            <person name="Sun Q."/>
        </authorList>
    </citation>
    <scope>NUCLEOTIDE SEQUENCE</scope>
    <source>
        <strain evidence="3">S101</strain>
    </source>
</reference>
<dbReference type="SUPFAM" id="SSF51905">
    <property type="entry name" value="FAD/NAD(P)-binding domain"/>
    <property type="match status" value="1"/>
</dbReference>
<protein>
    <submittedName>
        <fullName evidence="3">FAD-binding oxidoreductase</fullName>
    </submittedName>
</protein>
<evidence type="ECO:0000259" key="2">
    <source>
        <dbReference type="Pfam" id="PF01266"/>
    </source>
</evidence>
<evidence type="ECO:0000256" key="1">
    <source>
        <dbReference type="ARBA" id="ARBA00023002"/>
    </source>
</evidence>
<dbReference type="GO" id="GO:0016491">
    <property type="term" value="F:oxidoreductase activity"/>
    <property type="evidence" value="ECO:0007669"/>
    <property type="project" value="UniProtKB-KW"/>
</dbReference>
<dbReference type="GO" id="GO:0005737">
    <property type="term" value="C:cytoplasm"/>
    <property type="evidence" value="ECO:0007669"/>
    <property type="project" value="TreeGrafter"/>
</dbReference>